<sequence>MQIKPQKKKSSLFTIIIGCGKLGASIANMISDSGGDVLILDKDKDAFRRLSLHYGGLSVVGDALDLDKLKEIQIQKATTLLVVTNDDNTNNMVAQLAVYQFSIKRVIARVVDRDKESIFNANGIQTFCPVSLSQERIGQLLSADDPVDGQTVDTEGREQ</sequence>
<dbReference type="InterPro" id="IPR003148">
    <property type="entry name" value="RCK_N"/>
</dbReference>
<comment type="caution">
    <text evidence="2">The sequence shown here is derived from an EMBL/GenBank/DDBJ whole genome shotgun (WGS) entry which is preliminary data.</text>
</comment>
<evidence type="ECO:0000313" key="2">
    <source>
        <dbReference type="EMBL" id="RFU94033.1"/>
    </source>
</evidence>
<dbReference type="SUPFAM" id="SSF51735">
    <property type="entry name" value="NAD(P)-binding Rossmann-fold domains"/>
    <property type="match status" value="1"/>
</dbReference>
<organism evidence="2 3">
    <name type="scientific">Sphaerochaeta halotolerans</name>
    <dbReference type="NCBI Taxonomy" id="2293840"/>
    <lineage>
        <taxon>Bacteria</taxon>
        <taxon>Pseudomonadati</taxon>
        <taxon>Spirochaetota</taxon>
        <taxon>Spirochaetia</taxon>
        <taxon>Spirochaetales</taxon>
        <taxon>Sphaerochaetaceae</taxon>
        <taxon>Sphaerochaeta</taxon>
    </lineage>
</organism>
<feature type="domain" description="RCK N-terminal" evidence="1">
    <location>
        <begin position="11"/>
        <end position="131"/>
    </location>
</feature>
<dbReference type="InterPro" id="IPR036291">
    <property type="entry name" value="NAD(P)-bd_dom_sf"/>
</dbReference>
<proteinExistence type="predicted"/>
<reference evidence="3" key="1">
    <citation type="submission" date="2018-08" db="EMBL/GenBank/DDBJ databases">
        <authorList>
            <person name="Grouzdev D.S."/>
            <person name="Krutkina M.S."/>
        </authorList>
    </citation>
    <scope>NUCLEOTIDE SEQUENCE [LARGE SCALE GENOMIC DNA]</scope>
    <source>
        <strain evidence="3">4-11</strain>
    </source>
</reference>
<dbReference type="PROSITE" id="PS51201">
    <property type="entry name" value="RCK_N"/>
    <property type="match status" value="1"/>
</dbReference>
<reference evidence="2 3" key="2">
    <citation type="submission" date="2018-09" db="EMBL/GenBank/DDBJ databases">
        <title>Genome of Sphaerochaeta halotolerans strain 4-11.</title>
        <authorList>
            <person name="Nazina T.N."/>
            <person name="Sokolova D.S."/>
        </authorList>
    </citation>
    <scope>NUCLEOTIDE SEQUENCE [LARGE SCALE GENOMIC DNA]</scope>
    <source>
        <strain evidence="2 3">4-11</strain>
    </source>
</reference>
<dbReference type="InterPro" id="IPR050721">
    <property type="entry name" value="Trk_Ktr_HKT_K-transport"/>
</dbReference>
<dbReference type="PANTHER" id="PTHR43833">
    <property type="entry name" value="POTASSIUM CHANNEL PROTEIN 2-RELATED-RELATED"/>
    <property type="match status" value="1"/>
</dbReference>
<accession>A0A372MF05</accession>
<gene>
    <name evidence="2" type="ORF">DYP60_11410</name>
</gene>
<dbReference type="RefSeq" id="WP_117331140.1">
    <property type="nucleotide sequence ID" value="NZ_QUWK01000013.1"/>
</dbReference>
<evidence type="ECO:0000313" key="3">
    <source>
        <dbReference type="Proteomes" id="UP000264002"/>
    </source>
</evidence>
<protein>
    <submittedName>
        <fullName evidence="2">TrkA family potassium uptake protein</fullName>
    </submittedName>
</protein>
<dbReference type="Gene3D" id="3.40.50.720">
    <property type="entry name" value="NAD(P)-binding Rossmann-like Domain"/>
    <property type="match status" value="1"/>
</dbReference>
<name>A0A372MF05_9SPIR</name>
<evidence type="ECO:0000259" key="1">
    <source>
        <dbReference type="PROSITE" id="PS51201"/>
    </source>
</evidence>
<dbReference type="Pfam" id="PF02254">
    <property type="entry name" value="TrkA_N"/>
    <property type="match status" value="1"/>
</dbReference>
<dbReference type="EMBL" id="QUWK01000013">
    <property type="protein sequence ID" value="RFU94033.1"/>
    <property type="molecule type" value="Genomic_DNA"/>
</dbReference>
<dbReference type="AlphaFoldDB" id="A0A372MF05"/>
<keyword evidence="3" id="KW-1185">Reference proteome</keyword>
<dbReference type="Proteomes" id="UP000264002">
    <property type="component" value="Unassembled WGS sequence"/>
</dbReference>
<dbReference type="GO" id="GO:0006813">
    <property type="term" value="P:potassium ion transport"/>
    <property type="evidence" value="ECO:0007669"/>
    <property type="project" value="InterPro"/>
</dbReference>